<dbReference type="EMBL" id="CP008796">
    <property type="protein sequence ID" value="AIH03369.1"/>
    <property type="molecule type" value="Genomic_DNA"/>
</dbReference>
<proteinExistence type="predicted"/>
<keyword evidence="2" id="KW-1185">Reference proteome</keyword>
<gene>
    <name evidence="1" type="ORF">HL41_00135</name>
</gene>
<dbReference type="PaxDb" id="289377-HL41_00135"/>
<sequence>MNPSIFLNLKIDMAKNLRKKVYFGKKGRMISIIVFKRYFLGLFKENLLKCFLTKSLVCSIKQGMECYLFFERM</sequence>
<dbReference type="Proteomes" id="UP000028481">
    <property type="component" value="Chromosome"/>
</dbReference>
<evidence type="ECO:0000313" key="2">
    <source>
        <dbReference type="Proteomes" id="UP000028481"/>
    </source>
</evidence>
<protein>
    <submittedName>
        <fullName evidence="1">Uncharacterized protein</fullName>
    </submittedName>
</protein>
<dbReference type="KEGG" id="tcm:HL41_00135"/>
<evidence type="ECO:0000313" key="1">
    <source>
        <dbReference type="EMBL" id="AIH03369.1"/>
    </source>
</evidence>
<dbReference type="HOGENOM" id="CLU_2703624_0_0_0"/>
<organism evidence="1 2">
    <name type="scientific">Thermodesulfobacterium commune DSM 2178</name>
    <dbReference type="NCBI Taxonomy" id="289377"/>
    <lineage>
        <taxon>Bacteria</taxon>
        <taxon>Pseudomonadati</taxon>
        <taxon>Thermodesulfobacteriota</taxon>
        <taxon>Thermodesulfobacteria</taxon>
        <taxon>Thermodesulfobacteriales</taxon>
        <taxon>Thermodesulfobacteriaceae</taxon>
        <taxon>Thermodesulfobacterium</taxon>
    </lineage>
</organism>
<reference evidence="1 2" key="1">
    <citation type="journal article" date="2015" name="Genome Announc.">
        <title>Genome Sequence of a Sulfate-Reducing Thermophilic Bacterium, Thermodesulfobacterium commune DSM 2178T (Phylum Thermodesulfobacteria).</title>
        <authorList>
            <person name="Bhatnagar S."/>
            <person name="Badger J.H."/>
            <person name="Madupu R."/>
            <person name="Khouri H.M."/>
            <person name="O'Connor E.M."/>
            <person name="Robb F.T."/>
            <person name="Ward N.L."/>
            <person name="Eisen J.A."/>
        </authorList>
    </citation>
    <scope>NUCLEOTIDE SEQUENCE [LARGE SCALE GENOMIC DNA]</scope>
    <source>
        <strain evidence="1 2">DSM 2178</strain>
    </source>
</reference>
<dbReference type="AlphaFoldDB" id="A0A075WPU4"/>
<name>A0A075WPU4_9BACT</name>
<accession>A0A075WPU4</accession>